<dbReference type="PANTHER" id="PTHR43215:SF14">
    <property type="entry name" value="RADIAL SPOKE HEAD 1 HOMOLOG"/>
    <property type="match status" value="1"/>
</dbReference>
<name>A0A0L6TXH0_9FIRM</name>
<evidence type="ECO:0008006" key="5">
    <source>
        <dbReference type="Google" id="ProtNLM"/>
    </source>
</evidence>
<keyword evidence="1" id="KW-0677">Repeat</keyword>
<proteinExistence type="predicted"/>
<comment type="caution">
    <text evidence="3">The sequence shown here is derived from an EMBL/GenBank/DDBJ whole genome shotgun (WGS) entry which is preliminary data.</text>
</comment>
<dbReference type="Proteomes" id="UP000036873">
    <property type="component" value="Unassembled WGS sequence"/>
</dbReference>
<organism evidence="3 4">
    <name type="scientific">Acetobacterium bakii</name>
    <dbReference type="NCBI Taxonomy" id="52689"/>
    <lineage>
        <taxon>Bacteria</taxon>
        <taxon>Bacillati</taxon>
        <taxon>Bacillota</taxon>
        <taxon>Clostridia</taxon>
        <taxon>Eubacteriales</taxon>
        <taxon>Eubacteriaceae</taxon>
        <taxon>Acetobacterium</taxon>
    </lineage>
</organism>
<sequence>MAGVLLIIMLIFGFLIWLILISQKNSNTSVDQSNAKDAKPIIKVRCTNGHINGYYVEGGLFKGKKYLFGKLAAEGTFFNGVQTGQGKEYYDNAQIKYEGQFVNGYWSGKGRRFDENGKLKYVGQFANGYASGQGRLFDANGNLKCEGQFARLPGNTEHVKDPSVPSGRCKEYYDTGQLKYEGEFKSGIWHGDGKLFDEIGNLIYVGKFSNGKPARKS</sequence>
<evidence type="ECO:0000256" key="1">
    <source>
        <dbReference type="ARBA" id="ARBA00022737"/>
    </source>
</evidence>
<dbReference type="SUPFAM" id="SSF82185">
    <property type="entry name" value="Histone H3 K4-specific methyltransferase SET7/9 N-terminal domain"/>
    <property type="match status" value="2"/>
</dbReference>
<gene>
    <name evidence="3" type="ORF">AKG39_14635</name>
</gene>
<keyword evidence="4" id="KW-1185">Reference proteome</keyword>
<dbReference type="STRING" id="52689.AKG39_14635"/>
<dbReference type="EMBL" id="LGYO01000040">
    <property type="protein sequence ID" value="KNZ40943.1"/>
    <property type="molecule type" value="Genomic_DNA"/>
</dbReference>
<dbReference type="OrthoDB" id="1777834at2"/>
<evidence type="ECO:0000313" key="3">
    <source>
        <dbReference type="EMBL" id="KNZ40943.1"/>
    </source>
</evidence>
<keyword evidence="2" id="KW-0472">Membrane</keyword>
<feature type="transmembrane region" description="Helical" evidence="2">
    <location>
        <begin position="6"/>
        <end position="22"/>
    </location>
</feature>
<reference evidence="4" key="1">
    <citation type="submission" date="2015-07" db="EMBL/GenBank/DDBJ databases">
        <title>Draft genome sequence of Acetobacterium bakii DSM 8293, a potential psychrophilic chemical producer through syngas fermentation.</title>
        <authorList>
            <person name="Song Y."/>
            <person name="Hwang S."/>
            <person name="Cho B.-K."/>
        </authorList>
    </citation>
    <scope>NUCLEOTIDE SEQUENCE [LARGE SCALE GENOMIC DNA]</scope>
    <source>
        <strain evidence="4">DSM 8239</strain>
    </source>
</reference>
<dbReference type="AlphaFoldDB" id="A0A0L6TXH0"/>
<dbReference type="RefSeq" id="WP_050741149.1">
    <property type="nucleotide sequence ID" value="NZ_LGYO01000040.1"/>
</dbReference>
<keyword evidence="2" id="KW-1133">Transmembrane helix</keyword>
<dbReference type="PANTHER" id="PTHR43215">
    <property type="entry name" value="RADIAL SPOKE HEAD 1 HOMOLOG"/>
    <property type="match status" value="1"/>
</dbReference>
<protein>
    <recommendedName>
        <fullName evidence="5">MORN repeat protein</fullName>
    </recommendedName>
</protein>
<keyword evidence="2" id="KW-0812">Transmembrane</keyword>
<evidence type="ECO:0000313" key="4">
    <source>
        <dbReference type="Proteomes" id="UP000036873"/>
    </source>
</evidence>
<dbReference type="InterPro" id="IPR011652">
    <property type="entry name" value="MORN_2"/>
</dbReference>
<accession>A0A0L6TXH0</accession>
<evidence type="ECO:0000256" key="2">
    <source>
        <dbReference type="SAM" id="Phobius"/>
    </source>
</evidence>
<dbReference type="Pfam" id="PF07661">
    <property type="entry name" value="MORN_2"/>
    <property type="match status" value="1"/>
</dbReference>
<dbReference type="InterPro" id="IPR003409">
    <property type="entry name" value="MORN"/>
</dbReference>
<dbReference type="Pfam" id="PF02493">
    <property type="entry name" value="MORN"/>
    <property type="match status" value="3"/>
</dbReference>
<dbReference type="Gene3D" id="2.20.110.10">
    <property type="entry name" value="Histone H3 K4-specific methyltransferase SET7/9 N-terminal domain"/>
    <property type="match status" value="2"/>
</dbReference>